<dbReference type="PANTHER" id="PTHR47723">
    <property type="entry name" value="OS05G0353850 PROTEIN"/>
    <property type="match status" value="1"/>
</dbReference>
<keyword evidence="3" id="KW-1185">Reference proteome</keyword>
<dbReference type="InterPro" id="IPR002156">
    <property type="entry name" value="RNaseH_domain"/>
</dbReference>
<dbReference type="InterPro" id="IPR044730">
    <property type="entry name" value="RNase_H-like_dom_plant"/>
</dbReference>
<feature type="domain" description="RNase H type-1" evidence="1">
    <location>
        <begin position="35"/>
        <end position="156"/>
    </location>
</feature>
<name>A0AAE0EC55_9ROSI</name>
<protein>
    <recommendedName>
        <fullName evidence="1">RNase H type-1 domain-containing protein</fullName>
    </recommendedName>
</protein>
<dbReference type="GO" id="GO:0004523">
    <property type="term" value="F:RNA-DNA hybrid ribonuclease activity"/>
    <property type="evidence" value="ECO:0007669"/>
    <property type="project" value="InterPro"/>
</dbReference>
<dbReference type="GO" id="GO:0003676">
    <property type="term" value="F:nucleic acid binding"/>
    <property type="evidence" value="ECO:0007669"/>
    <property type="project" value="InterPro"/>
</dbReference>
<dbReference type="PANTHER" id="PTHR47723:SF19">
    <property type="entry name" value="POLYNUCLEOTIDYL TRANSFERASE, RIBONUCLEASE H-LIKE SUPERFAMILY PROTEIN"/>
    <property type="match status" value="1"/>
</dbReference>
<gene>
    <name evidence="2" type="ORF">Dsin_015035</name>
</gene>
<dbReference type="InterPro" id="IPR053151">
    <property type="entry name" value="RNase_H-like"/>
</dbReference>
<evidence type="ECO:0000313" key="3">
    <source>
        <dbReference type="Proteomes" id="UP001281410"/>
    </source>
</evidence>
<dbReference type="EMBL" id="JANJYJ010000004">
    <property type="protein sequence ID" value="KAK3221065.1"/>
    <property type="molecule type" value="Genomic_DNA"/>
</dbReference>
<dbReference type="SUPFAM" id="SSF53098">
    <property type="entry name" value="Ribonuclease H-like"/>
    <property type="match status" value="1"/>
</dbReference>
<dbReference type="Gene3D" id="3.30.420.10">
    <property type="entry name" value="Ribonuclease H-like superfamily/Ribonuclease H"/>
    <property type="match status" value="1"/>
</dbReference>
<sequence length="196" mass="21770">MADWVSATKTLDKGTDSQTCFISWNPLPHDWIKLNVDSSMRPELGSIAAGGVFRDDIYNWLSGFAMNKGVGSALEAEMWGIFEGMSIAWKTGYKKLVIETDSMSAVHLLNATLPQNHHLFSIAQACRNLMEEDWSCTICHGYRESNRVADSLANLANLGHSLDLGTIVFERPPPQISILLDEDLRGLSFARIVPRT</sequence>
<dbReference type="InterPro" id="IPR012337">
    <property type="entry name" value="RNaseH-like_sf"/>
</dbReference>
<proteinExistence type="predicted"/>
<dbReference type="AlphaFoldDB" id="A0AAE0EC55"/>
<comment type="caution">
    <text evidence="2">The sequence shown here is derived from an EMBL/GenBank/DDBJ whole genome shotgun (WGS) entry which is preliminary data.</text>
</comment>
<dbReference type="Pfam" id="PF13456">
    <property type="entry name" value="RVT_3"/>
    <property type="match status" value="1"/>
</dbReference>
<evidence type="ECO:0000313" key="2">
    <source>
        <dbReference type="EMBL" id="KAK3221065.1"/>
    </source>
</evidence>
<reference evidence="2" key="1">
    <citation type="journal article" date="2023" name="Plant J.">
        <title>Genome sequences and population genomics provide insights into the demographic history, inbreeding, and mutation load of two 'living fossil' tree species of Dipteronia.</title>
        <authorList>
            <person name="Feng Y."/>
            <person name="Comes H.P."/>
            <person name="Chen J."/>
            <person name="Zhu S."/>
            <person name="Lu R."/>
            <person name="Zhang X."/>
            <person name="Li P."/>
            <person name="Qiu J."/>
            <person name="Olsen K.M."/>
            <person name="Qiu Y."/>
        </authorList>
    </citation>
    <scope>NUCLEOTIDE SEQUENCE</scope>
    <source>
        <strain evidence="2">NBL</strain>
    </source>
</reference>
<organism evidence="2 3">
    <name type="scientific">Dipteronia sinensis</name>
    <dbReference type="NCBI Taxonomy" id="43782"/>
    <lineage>
        <taxon>Eukaryota</taxon>
        <taxon>Viridiplantae</taxon>
        <taxon>Streptophyta</taxon>
        <taxon>Embryophyta</taxon>
        <taxon>Tracheophyta</taxon>
        <taxon>Spermatophyta</taxon>
        <taxon>Magnoliopsida</taxon>
        <taxon>eudicotyledons</taxon>
        <taxon>Gunneridae</taxon>
        <taxon>Pentapetalae</taxon>
        <taxon>rosids</taxon>
        <taxon>malvids</taxon>
        <taxon>Sapindales</taxon>
        <taxon>Sapindaceae</taxon>
        <taxon>Hippocastanoideae</taxon>
        <taxon>Acereae</taxon>
        <taxon>Dipteronia</taxon>
    </lineage>
</organism>
<dbReference type="CDD" id="cd06222">
    <property type="entry name" value="RNase_H_like"/>
    <property type="match status" value="1"/>
</dbReference>
<evidence type="ECO:0000259" key="1">
    <source>
        <dbReference type="Pfam" id="PF13456"/>
    </source>
</evidence>
<dbReference type="InterPro" id="IPR036397">
    <property type="entry name" value="RNaseH_sf"/>
</dbReference>
<dbReference type="Proteomes" id="UP001281410">
    <property type="component" value="Unassembled WGS sequence"/>
</dbReference>
<accession>A0AAE0EC55</accession>